<dbReference type="OrthoDB" id="5970at2759"/>
<keyword evidence="3" id="KW-1185">Reference proteome</keyword>
<name>A0A9W7T1Y7_9PEZI</name>
<evidence type="ECO:0000313" key="3">
    <source>
        <dbReference type="Proteomes" id="UP001138500"/>
    </source>
</evidence>
<feature type="non-terminal residue" evidence="2">
    <location>
        <position position="170"/>
    </location>
</feature>
<reference evidence="2 3" key="2">
    <citation type="journal article" date="2021" name="Curr. Genet.">
        <title>Genetic response to nitrogen starvation in the aggressive Eucalyptus foliar pathogen Teratosphaeria destructans.</title>
        <authorList>
            <person name="Havenga M."/>
            <person name="Wingfield B.D."/>
            <person name="Wingfield M.J."/>
            <person name="Dreyer L.L."/>
            <person name="Roets F."/>
            <person name="Aylward J."/>
        </authorList>
    </citation>
    <scope>NUCLEOTIDE SEQUENCE [LARGE SCALE GENOMIC DNA]</scope>
    <source>
        <strain evidence="2">CMW44962</strain>
    </source>
</reference>
<proteinExistence type="predicted"/>
<evidence type="ECO:0000256" key="1">
    <source>
        <dbReference type="SAM" id="MobiDB-lite"/>
    </source>
</evidence>
<dbReference type="EMBL" id="RIBY02000001">
    <property type="protein sequence ID" value="KAH9845791.1"/>
    <property type="molecule type" value="Genomic_DNA"/>
</dbReference>
<reference evidence="2 3" key="1">
    <citation type="journal article" date="2018" name="IMA Fungus">
        <title>IMA Genome-F 10: Nine draft genome sequences of Claviceps purpurea s.lat., including C. arundinis, C. humidiphila, and C. cf. spartinae, pseudomolecules for the pitch canker pathogen Fusarium circinatum, draft genome of Davidsoniella eucalypti, Grosmannia galeiformis, Quambalaria eucalypti, and Teratosphaeria destructans.</title>
        <authorList>
            <person name="Wingfield B.D."/>
            <person name="Liu M."/>
            <person name="Nguyen H.D."/>
            <person name="Lane F.A."/>
            <person name="Morgan S.W."/>
            <person name="De Vos L."/>
            <person name="Wilken P.M."/>
            <person name="Duong T.A."/>
            <person name="Aylward J."/>
            <person name="Coetzee M.P."/>
            <person name="Dadej K."/>
            <person name="De Beer Z.W."/>
            <person name="Findlay W."/>
            <person name="Havenga M."/>
            <person name="Kolarik M."/>
            <person name="Menzies J.G."/>
            <person name="Naidoo K."/>
            <person name="Pochopski O."/>
            <person name="Shoukouhi P."/>
            <person name="Santana Q.C."/>
            <person name="Seifert K.A."/>
            <person name="Soal N."/>
            <person name="Steenkamp E.T."/>
            <person name="Tatham C.T."/>
            <person name="van der Nest M.A."/>
            <person name="Wingfield M.J."/>
        </authorList>
    </citation>
    <scope>NUCLEOTIDE SEQUENCE [LARGE SCALE GENOMIC DNA]</scope>
    <source>
        <strain evidence="2">CMW44962</strain>
    </source>
</reference>
<accession>A0A9W7T1Y7</accession>
<comment type="caution">
    <text evidence="2">The sequence shown here is derived from an EMBL/GenBank/DDBJ whole genome shotgun (WGS) entry which is preliminary data.</text>
</comment>
<protein>
    <submittedName>
        <fullName evidence="2">Uncharacterized protein</fullName>
    </submittedName>
</protein>
<dbReference type="AlphaFoldDB" id="A0A9W7T1Y7"/>
<gene>
    <name evidence="2" type="ORF">Tdes44962_MAKER00001</name>
</gene>
<evidence type="ECO:0000313" key="2">
    <source>
        <dbReference type="EMBL" id="KAH9845791.1"/>
    </source>
</evidence>
<sequence>MPSTTNVAPSDRPIRQKKKETRNEILEALLGEQGTATALGDARRRAERSLERLDREYERRGHYMDDYHKRWAWTQKKRDATARVEGLKTFLAPVVAKVAKLEAKLREIDPETRHARAAAARTSTSVKTGLSSEKTKSQDPTSIHPPSGTTTTTQQKKKPTTPRQLAPELQ</sequence>
<feature type="region of interest" description="Disordered" evidence="1">
    <location>
        <begin position="110"/>
        <end position="170"/>
    </location>
</feature>
<feature type="region of interest" description="Disordered" evidence="1">
    <location>
        <begin position="1"/>
        <end position="20"/>
    </location>
</feature>
<organism evidence="2 3">
    <name type="scientific">Teratosphaeria destructans</name>
    <dbReference type="NCBI Taxonomy" id="418781"/>
    <lineage>
        <taxon>Eukaryota</taxon>
        <taxon>Fungi</taxon>
        <taxon>Dikarya</taxon>
        <taxon>Ascomycota</taxon>
        <taxon>Pezizomycotina</taxon>
        <taxon>Dothideomycetes</taxon>
        <taxon>Dothideomycetidae</taxon>
        <taxon>Mycosphaerellales</taxon>
        <taxon>Teratosphaeriaceae</taxon>
        <taxon>Teratosphaeria</taxon>
    </lineage>
</organism>
<dbReference type="Proteomes" id="UP001138500">
    <property type="component" value="Unassembled WGS sequence"/>
</dbReference>